<comment type="function">
    <text evidence="13">Acts in the modification of cell walls via demethylesterification of cell wall pectin.</text>
</comment>
<dbReference type="CDD" id="cd15799">
    <property type="entry name" value="PMEI-like_4"/>
    <property type="match status" value="1"/>
</dbReference>
<dbReference type="Gene3D" id="2.160.20.10">
    <property type="entry name" value="Single-stranded right-handed beta-helix, Pectin lyase-like"/>
    <property type="match status" value="1"/>
</dbReference>
<dbReference type="PROSITE" id="PS00503">
    <property type="entry name" value="PECTINESTERASE_2"/>
    <property type="match status" value="1"/>
</dbReference>
<sequence>MASLNKSLKFMLLMILCLGSVSPSVRSDNGTKNLVDQSNCLNVPIDHFVSSINSTIQKLWKVTFFVSKFNNTSRHDLQVSGSLSHCLELLNTSAEELGWTVEALLNYDTEIGTGDLSSDLRTWLSSVLVNLDSCEESFDHGNSTIETSLENELNKVASSVTQTIGMVDPKCHARDETCRPFWLEIRRRKLIWADKEPVNVVVALDGSGDFTSINDAVNSAPDRSPERFVVYVKKGVYKEYVKINKDKWNIVMIGDGMDASIISGNRSTVDGRRSYDTATFCVKGRGFVAKYITFENKAGPERHQAVAFLCDADVSALYRCGFKGYQDTLYPHKYRQFYKECVITGTVDFIFGRASAVFQDCQIIARKGLPKQKNAITAQGRKHLSEFSGFSLQSCSITVSPEVVADSVETYLGRPWKEYSTTVIMQSNISSAISPQGWLPWAGNFALDTLYYGEYMNRGS</sequence>
<dbReference type="GO" id="GO:0045490">
    <property type="term" value="P:pectin catabolic process"/>
    <property type="evidence" value="ECO:0007669"/>
    <property type="project" value="UniProtKB-UniRule"/>
</dbReference>
<evidence type="ECO:0000256" key="11">
    <source>
        <dbReference type="ARBA" id="ARBA00047928"/>
    </source>
</evidence>
<feature type="domain" description="Pectinesterase inhibitor" evidence="14">
    <location>
        <begin position="30"/>
        <end position="166"/>
    </location>
</feature>
<dbReference type="FunFam" id="2.160.20.10:FF:000029">
    <property type="entry name" value="Pectinesterase 4"/>
    <property type="match status" value="1"/>
</dbReference>
<dbReference type="EC" id="3.1.1.11" evidence="5 13"/>
<dbReference type="Gene3D" id="1.20.140.40">
    <property type="entry name" value="Invertase/pectin methylesterase inhibitor family protein"/>
    <property type="match status" value="1"/>
</dbReference>
<dbReference type="SMART" id="SM00856">
    <property type="entry name" value="PMEI"/>
    <property type="match status" value="1"/>
</dbReference>
<keyword evidence="10 13" id="KW-0961">Cell wall biogenesis/degradation</keyword>
<evidence type="ECO:0000256" key="8">
    <source>
        <dbReference type="ARBA" id="ARBA00022801"/>
    </source>
</evidence>
<dbReference type="EMBL" id="OX459120">
    <property type="protein sequence ID" value="CAI9098417.1"/>
    <property type="molecule type" value="Genomic_DNA"/>
</dbReference>
<dbReference type="InterPro" id="IPR006501">
    <property type="entry name" value="Pectinesterase_inhib_dom"/>
</dbReference>
<dbReference type="SUPFAM" id="SSF101148">
    <property type="entry name" value="Plant invertase/pectin methylesterase inhibitor"/>
    <property type="match status" value="1"/>
</dbReference>
<dbReference type="SUPFAM" id="SSF51126">
    <property type="entry name" value="Pectin lyase-like"/>
    <property type="match status" value="1"/>
</dbReference>
<dbReference type="Pfam" id="PF01095">
    <property type="entry name" value="Pectinesterase"/>
    <property type="match status" value="1"/>
</dbReference>
<organism evidence="15 16">
    <name type="scientific">Oldenlandia corymbosa var. corymbosa</name>
    <dbReference type="NCBI Taxonomy" id="529605"/>
    <lineage>
        <taxon>Eukaryota</taxon>
        <taxon>Viridiplantae</taxon>
        <taxon>Streptophyta</taxon>
        <taxon>Embryophyta</taxon>
        <taxon>Tracheophyta</taxon>
        <taxon>Spermatophyta</taxon>
        <taxon>Magnoliopsida</taxon>
        <taxon>eudicotyledons</taxon>
        <taxon>Gunneridae</taxon>
        <taxon>Pentapetalae</taxon>
        <taxon>asterids</taxon>
        <taxon>lamiids</taxon>
        <taxon>Gentianales</taxon>
        <taxon>Rubiaceae</taxon>
        <taxon>Rubioideae</taxon>
        <taxon>Spermacoceae</taxon>
        <taxon>Hedyotis-Oldenlandia complex</taxon>
        <taxon>Oldenlandia</taxon>
    </lineage>
</organism>
<evidence type="ECO:0000256" key="9">
    <source>
        <dbReference type="ARBA" id="ARBA00023085"/>
    </source>
</evidence>
<protein>
    <recommendedName>
        <fullName evidence="5 13">Pectinesterase</fullName>
        <ecNumber evidence="5 13">3.1.1.11</ecNumber>
    </recommendedName>
</protein>
<keyword evidence="6 13" id="KW-0134">Cell wall</keyword>
<accession>A0AAV1CVA8</accession>
<evidence type="ECO:0000256" key="7">
    <source>
        <dbReference type="ARBA" id="ARBA00022525"/>
    </source>
</evidence>
<dbReference type="InterPro" id="IPR012334">
    <property type="entry name" value="Pectin_lyas_fold"/>
</dbReference>
<evidence type="ECO:0000256" key="6">
    <source>
        <dbReference type="ARBA" id="ARBA00022512"/>
    </source>
</evidence>
<comment type="pathway">
    <text evidence="2 13">Glycan metabolism; pectin degradation; 2-dehydro-3-deoxy-D-gluconate from pectin: step 1/5.</text>
</comment>
<name>A0AAV1CVA8_OLDCO</name>
<keyword evidence="7 13" id="KW-0964">Secreted</keyword>
<keyword evidence="16" id="KW-1185">Reference proteome</keyword>
<dbReference type="GO" id="GO:0004857">
    <property type="term" value="F:enzyme inhibitor activity"/>
    <property type="evidence" value="ECO:0007669"/>
    <property type="project" value="InterPro"/>
</dbReference>
<dbReference type="PANTHER" id="PTHR31707">
    <property type="entry name" value="PECTINESTERASE"/>
    <property type="match status" value="1"/>
</dbReference>
<dbReference type="Proteomes" id="UP001161247">
    <property type="component" value="Chromosome 3"/>
</dbReference>
<comment type="similarity">
    <text evidence="4">In the C-terminal section; belongs to the pectinesterase family.</text>
</comment>
<comment type="similarity">
    <text evidence="3">In the N-terminal section; belongs to the PMEI family.</text>
</comment>
<dbReference type="InterPro" id="IPR035513">
    <property type="entry name" value="Invertase/methylesterase_inhib"/>
</dbReference>
<feature type="active site" evidence="12">
    <location>
        <position position="348"/>
    </location>
</feature>
<dbReference type="InterPro" id="IPR000070">
    <property type="entry name" value="Pectinesterase_cat"/>
</dbReference>
<evidence type="ECO:0000256" key="13">
    <source>
        <dbReference type="RuleBase" id="RU000589"/>
    </source>
</evidence>
<dbReference type="InterPro" id="IPR033131">
    <property type="entry name" value="Pectinesterase_Asp_AS"/>
</dbReference>
<evidence type="ECO:0000256" key="12">
    <source>
        <dbReference type="PROSITE-ProRule" id="PRU10040"/>
    </source>
</evidence>
<keyword evidence="13" id="KW-0732">Signal</keyword>
<evidence type="ECO:0000256" key="1">
    <source>
        <dbReference type="ARBA" id="ARBA00004191"/>
    </source>
</evidence>
<dbReference type="InterPro" id="IPR018040">
    <property type="entry name" value="Pectinesterase_Tyr_AS"/>
</dbReference>
<dbReference type="GO" id="GO:0030599">
    <property type="term" value="F:pectinesterase activity"/>
    <property type="evidence" value="ECO:0007669"/>
    <property type="project" value="UniProtKB-UniRule"/>
</dbReference>
<feature type="chain" id="PRO_5043097982" description="Pectinesterase" evidence="13">
    <location>
        <begin position="28"/>
        <end position="460"/>
    </location>
</feature>
<dbReference type="InterPro" id="IPR011050">
    <property type="entry name" value="Pectin_lyase_fold/virulence"/>
</dbReference>
<reference evidence="15" key="1">
    <citation type="submission" date="2023-03" db="EMBL/GenBank/DDBJ databases">
        <authorList>
            <person name="Julca I."/>
        </authorList>
    </citation>
    <scope>NUCLEOTIDE SEQUENCE</scope>
</reference>
<evidence type="ECO:0000256" key="10">
    <source>
        <dbReference type="ARBA" id="ARBA00023316"/>
    </source>
</evidence>
<evidence type="ECO:0000313" key="15">
    <source>
        <dbReference type="EMBL" id="CAI9098417.1"/>
    </source>
</evidence>
<evidence type="ECO:0000256" key="5">
    <source>
        <dbReference type="ARBA" id="ARBA00013229"/>
    </source>
</evidence>
<evidence type="ECO:0000313" key="16">
    <source>
        <dbReference type="Proteomes" id="UP001161247"/>
    </source>
</evidence>
<proteinExistence type="inferred from homology"/>
<evidence type="ECO:0000256" key="2">
    <source>
        <dbReference type="ARBA" id="ARBA00005184"/>
    </source>
</evidence>
<comment type="catalytic activity">
    <reaction evidence="11 13">
        <text>[(1-&gt;4)-alpha-D-galacturonosyl methyl ester](n) + n H2O = [(1-&gt;4)-alpha-D-galacturonosyl](n) + n methanol + n H(+)</text>
        <dbReference type="Rhea" id="RHEA:22380"/>
        <dbReference type="Rhea" id="RHEA-COMP:14570"/>
        <dbReference type="Rhea" id="RHEA-COMP:14573"/>
        <dbReference type="ChEBI" id="CHEBI:15377"/>
        <dbReference type="ChEBI" id="CHEBI:15378"/>
        <dbReference type="ChEBI" id="CHEBI:17790"/>
        <dbReference type="ChEBI" id="CHEBI:140522"/>
        <dbReference type="ChEBI" id="CHEBI:140523"/>
        <dbReference type="EC" id="3.1.1.11"/>
    </reaction>
</comment>
<gene>
    <name evidence="15" type="ORF">OLC1_LOCUS8632</name>
</gene>
<evidence type="ECO:0000256" key="4">
    <source>
        <dbReference type="ARBA" id="ARBA00007786"/>
    </source>
</evidence>
<dbReference type="GO" id="GO:0042545">
    <property type="term" value="P:cell wall modification"/>
    <property type="evidence" value="ECO:0007669"/>
    <property type="project" value="UniProtKB-UniRule"/>
</dbReference>
<keyword evidence="8 13" id="KW-0378">Hydrolase</keyword>
<evidence type="ECO:0000256" key="3">
    <source>
        <dbReference type="ARBA" id="ARBA00006027"/>
    </source>
</evidence>
<dbReference type="Pfam" id="PF04043">
    <property type="entry name" value="PMEI"/>
    <property type="match status" value="1"/>
</dbReference>
<dbReference type="AlphaFoldDB" id="A0AAV1CVA8"/>
<dbReference type="PROSITE" id="PS00800">
    <property type="entry name" value="PECTINESTERASE_1"/>
    <property type="match status" value="1"/>
</dbReference>
<feature type="signal peptide" evidence="13">
    <location>
        <begin position="1"/>
        <end position="27"/>
    </location>
</feature>
<evidence type="ECO:0000259" key="14">
    <source>
        <dbReference type="SMART" id="SM00856"/>
    </source>
</evidence>
<comment type="subcellular location">
    <subcellularLocation>
        <location evidence="1 13">Secreted</location>
        <location evidence="1 13">Cell wall</location>
    </subcellularLocation>
</comment>
<keyword evidence="9 13" id="KW-0063">Aspartyl esterase</keyword>